<name>A0ABR6BQR9_9PSEU</name>
<sequence length="135" mass="12794">MNLAVGTVSGVVALVGAALVVVGFLGLRGGLKRNRFLGVRTPAALASEEAFLLANQVAGLPVLVGGAVGVLGSAAAIALGGSLLPLLIGLVGMAVIVLAGAGLGARAAAAMPEPEPALPAGCSGCACGGCSLVKR</sequence>
<evidence type="ECO:0000313" key="3">
    <source>
        <dbReference type="Proteomes" id="UP000517916"/>
    </source>
</evidence>
<proteinExistence type="predicted"/>
<feature type="transmembrane region" description="Helical" evidence="1">
    <location>
        <begin position="57"/>
        <end position="77"/>
    </location>
</feature>
<reference evidence="2 3" key="1">
    <citation type="submission" date="2020-08" db="EMBL/GenBank/DDBJ databases">
        <title>Genomic Encyclopedia of Archaeal and Bacterial Type Strains, Phase II (KMG-II): from individual species to whole genera.</title>
        <authorList>
            <person name="Goeker M."/>
        </authorList>
    </citation>
    <scope>NUCLEOTIDE SEQUENCE [LARGE SCALE GENOMIC DNA]</scope>
    <source>
        <strain evidence="2 3">DSM 43850</strain>
    </source>
</reference>
<comment type="caution">
    <text evidence="2">The sequence shown here is derived from an EMBL/GenBank/DDBJ whole genome shotgun (WGS) entry which is preliminary data.</text>
</comment>
<organism evidence="2 3">
    <name type="scientific">Kutzneria viridogrisea</name>
    <dbReference type="NCBI Taxonomy" id="47990"/>
    <lineage>
        <taxon>Bacteria</taxon>
        <taxon>Bacillati</taxon>
        <taxon>Actinomycetota</taxon>
        <taxon>Actinomycetes</taxon>
        <taxon>Pseudonocardiales</taxon>
        <taxon>Pseudonocardiaceae</taxon>
        <taxon>Kutzneria</taxon>
    </lineage>
</organism>
<evidence type="ECO:0000256" key="1">
    <source>
        <dbReference type="SAM" id="Phobius"/>
    </source>
</evidence>
<gene>
    <name evidence="2" type="ORF">BC739_006481</name>
</gene>
<dbReference type="Pfam" id="PF13630">
    <property type="entry name" value="SdpI"/>
    <property type="match status" value="1"/>
</dbReference>
<feature type="transmembrane region" description="Helical" evidence="1">
    <location>
        <begin position="83"/>
        <end position="105"/>
    </location>
</feature>
<dbReference type="RefSeq" id="WP_236650143.1">
    <property type="nucleotide sequence ID" value="NZ_BAAABQ010000022.1"/>
</dbReference>
<keyword evidence="1" id="KW-0472">Membrane</keyword>
<evidence type="ECO:0000313" key="2">
    <source>
        <dbReference type="EMBL" id="MBA8929263.1"/>
    </source>
</evidence>
<dbReference type="Proteomes" id="UP000517916">
    <property type="component" value="Unassembled WGS sequence"/>
</dbReference>
<feature type="transmembrane region" description="Helical" evidence="1">
    <location>
        <begin position="6"/>
        <end position="27"/>
    </location>
</feature>
<protein>
    <submittedName>
        <fullName evidence="2">Membrane protein</fullName>
    </submittedName>
</protein>
<dbReference type="InterPro" id="IPR025962">
    <property type="entry name" value="SdpI/YhfL"/>
</dbReference>
<keyword evidence="1" id="KW-0812">Transmembrane</keyword>
<dbReference type="EMBL" id="JACJID010000005">
    <property type="protein sequence ID" value="MBA8929263.1"/>
    <property type="molecule type" value="Genomic_DNA"/>
</dbReference>
<keyword evidence="1" id="KW-1133">Transmembrane helix</keyword>
<accession>A0ABR6BQR9</accession>
<keyword evidence="3" id="KW-1185">Reference proteome</keyword>